<dbReference type="Proteomes" id="UP000183063">
    <property type="component" value="Unassembled WGS sequence"/>
</dbReference>
<protein>
    <submittedName>
        <fullName evidence="1">Outer membrane protease</fullName>
    </submittedName>
</protein>
<dbReference type="InterPro" id="IPR020080">
    <property type="entry name" value="OM_adhesin/peptidase_omptin"/>
</dbReference>
<gene>
    <name evidence="1" type="ORF">RTCCBAU85039_6287</name>
</gene>
<dbReference type="GO" id="GO:0004190">
    <property type="term" value="F:aspartic-type endopeptidase activity"/>
    <property type="evidence" value="ECO:0007669"/>
    <property type="project" value="InterPro"/>
</dbReference>
<dbReference type="Pfam" id="PF01278">
    <property type="entry name" value="Omptin"/>
    <property type="match status" value="1"/>
</dbReference>
<sequence>MSPAPTIGANVAVSYAVTPGASLYLSGSFERIFQKRGNMLTDDTAKGTRSPWVQDEAGANFESMSISFGLKGTF</sequence>
<name>A0A1K0KLY0_9HYPH</name>
<dbReference type="EMBL" id="FNXB01000062">
    <property type="protein sequence ID" value="SEI19967.1"/>
    <property type="molecule type" value="Genomic_DNA"/>
</dbReference>
<reference evidence="2" key="1">
    <citation type="submission" date="2016-10" db="EMBL/GenBank/DDBJ databases">
        <authorList>
            <person name="Wibberg D."/>
        </authorList>
    </citation>
    <scope>NUCLEOTIDE SEQUENCE [LARGE SCALE GENOMIC DNA]</scope>
</reference>
<dbReference type="GO" id="GO:0009279">
    <property type="term" value="C:cell outer membrane"/>
    <property type="evidence" value="ECO:0007669"/>
    <property type="project" value="InterPro"/>
</dbReference>
<evidence type="ECO:0000313" key="1">
    <source>
        <dbReference type="EMBL" id="SEI19967.1"/>
    </source>
</evidence>
<dbReference type="InterPro" id="IPR000036">
    <property type="entry name" value="Peptidase_A26_omptin"/>
</dbReference>
<dbReference type="Gene3D" id="2.40.128.90">
    <property type="entry name" value="OMPT-like"/>
    <property type="match status" value="1"/>
</dbReference>
<dbReference type="STRING" id="501024.RTCCBAU85039_6287"/>
<keyword evidence="1" id="KW-0645">Protease</keyword>
<dbReference type="AlphaFoldDB" id="A0A1K0KLY0"/>
<keyword evidence="1" id="KW-0378">Hydrolase</keyword>
<dbReference type="GO" id="GO:0006508">
    <property type="term" value="P:proteolysis"/>
    <property type="evidence" value="ECO:0007669"/>
    <property type="project" value="UniProtKB-KW"/>
</dbReference>
<dbReference type="InterPro" id="IPR053724">
    <property type="entry name" value="OMP_A26_sf"/>
</dbReference>
<proteinExistence type="predicted"/>
<evidence type="ECO:0000313" key="2">
    <source>
        <dbReference type="Proteomes" id="UP000183063"/>
    </source>
</evidence>
<dbReference type="SUPFAM" id="SSF69917">
    <property type="entry name" value="OMPT-like"/>
    <property type="match status" value="1"/>
</dbReference>
<accession>A0A1K0KLY0</accession>
<organism evidence="1 2">
    <name type="scientific">Rhizobium tibeticum</name>
    <dbReference type="NCBI Taxonomy" id="501024"/>
    <lineage>
        <taxon>Bacteria</taxon>
        <taxon>Pseudomonadati</taxon>
        <taxon>Pseudomonadota</taxon>
        <taxon>Alphaproteobacteria</taxon>
        <taxon>Hyphomicrobiales</taxon>
        <taxon>Rhizobiaceae</taxon>
        <taxon>Rhizobium/Agrobacterium group</taxon>
        <taxon>Rhizobium</taxon>
    </lineage>
</organism>